<dbReference type="RefSeq" id="WP_126504684.1">
    <property type="nucleotide sequence ID" value="NZ_RXNV01000001.1"/>
</dbReference>
<name>A0A3S0LFH5_9GAMM</name>
<evidence type="ECO:0000313" key="3">
    <source>
        <dbReference type="Proteomes" id="UP000282060"/>
    </source>
</evidence>
<protein>
    <submittedName>
        <fullName evidence="2">DUF3379 domain-containing protein</fullName>
    </submittedName>
</protein>
<dbReference type="EMBL" id="RXNV01000001">
    <property type="protein sequence ID" value="RTR34265.1"/>
    <property type="molecule type" value="Genomic_DNA"/>
</dbReference>
<dbReference type="InterPro" id="IPR021806">
    <property type="entry name" value="DUF3379"/>
</dbReference>
<gene>
    <name evidence="2" type="ORF">EKG39_00875</name>
</gene>
<comment type="caution">
    <text evidence="2">The sequence shown here is derived from an EMBL/GenBank/DDBJ whole genome shotgun (WGS) entry which is preliminary data.</text>
</comment>
<keyword evidence="1" id="KW-0812">Transmembrane</keyword>
<reference evidence="2 3" key="1">
    <citation type="submission" date="2018-12" db="EMBL/GenBank/DDBJ databases">
        <authorList>
            <person name="Yu L."/>
        </authorList>
    </citation>
    <scope>NUCLEOTIDE SEQUENCE [LARGE SCALE GENOMIC DNA]</scope>
    <source>
        <strain evidence="2 3">HAW-EB5</strain>
    </source>
</reference>
<proteinExistence type="predicted"/>
<keyword evidence="1" id="KW-1133">Transmembrane helix</keyword>
<dbReference type="Pfam" id="PF11859">
    <property type="entry name" value="DUF3379"/>
    <property type="match status" value="1"/>
</dbReference>
<evidence type="ECO:0000313" key="2">
    <source>
        <dbReference type="EMBL" id="RTR34265.1"/>
    </source>
</evidence>
<keyword evidence="1" id="KW-0472">Membrane</keyword>
<dbReference type="Proteomes" id="UP000282060">
    <property type="component" value="Unassembled WGS sequence"/>
</dbReference>
<accession>A0A3S0LFH5</accession>
<keyword evidence="3" id="KW-1185">Reference proteome</keyword>
<sequence>MDELKFRRQAYGEPNCQDEDFLTAMHDSPERESFLNDLKKLDSKLERALKVDVPEDLSAKLLLNQQLHQHQAQRRKSGFTLALVASVAFIAGISFTLLRMGPVDLGEHALAHVYHEAMALKVDDNVGFDEVNFQLASMGTLGNAKFTKQPGKVYYSTDCDFQGVKSLHLVMQGEQGKVTLFIVPLEDRMVLDEAFADNNYIGKGFATDKAYMLLVGEDTADLGYVKEEIKQTFI</sequence>
<dbReference type="AlphaFoldDB" id="A0A3S0LFH5"/>
<feature type="transmembrane region" description="Helical" evidence="1">
    <location>
        <begin position="78"/>
        <end position="98"/>
    </location>
</feature>
<dbReference type="OrthoDB" id="6195578at2"/>
<evidence type="ECO:0000256" key="1">
    <source>
        <dbReference type="SAM" id="Phobius"/>
    </source>
</evidence>
<organism evidence="2 3">
    <name type="scientific">Shewanella atlantica</name>
    <dbReference type="NCBI Taxonomy" id="271099"/>
    <lineage>
        <taxon>Bacteria</taxon>
        <taxon>Pseudomonadati</taxon>
        <taxon>Pseudomonadota</taxon>
        <taxon>Gammaproteobacteria</taxon>
        <taxon>Alteromonadales</taxon>
        <taxon>Shewanellaceae</taxon>
        <taxon>Shewanella</taxon>
    </lineage>
</organism>